<evidence type="ECO:0000256" key="3">
    <source>
        <dbReference type="ARBA" id="ARBA00022679"/>
    </source>
</evidence>
<dbReference type="GO" id="GO:0089702">
    <property type="term" value="F:undecaprenyl-phosphate glucose phosphotransferase activity"/>
    <property type="evidence" value="ECO:0007669"/>
    <property type="project" value="TreeGrafter"/>
</dbReference>
<reference evidence="10 11" key="1">
    <citation type="submission" date="2019-01" db="EMBL/GenBank/DDBJ databases">
        <authorList>
            <person name="Chen W.-M."/>
        </authorList>
    </citation>
    <scope>NUCLEOTIDE SEQUENCE [LARGE SCALE GENOMIC DNA]</scope>
    <source>
        <strain evidence="10 11">TER-1</strain>
    </source>
</reference>
<dbReference type="InterPro" id="IPR017475">
    <property type="entry name" value="EPS_sugar_tfrase"/>
</dbReference>
<evidence type="ECO:0000256" key="8">
    <source>
        <dbReference type="SAM" id="Phobius"/>
    </source>
</evidence>
<keyword evidence="7" id="KW-0270">Exopolysaccharide synthesis</keyword>
<keyword evidence="11" id="KW-1185">Reference proteome</keyword>
<proteinExistence type="inferred from homology"/>
<organism evidence="10 11">
    <name type="scientific">Methylobacterium oryzihabitans</name>
    <dbReference type="NCBI Taxonomy" id="2499852"/>
    <lineage>
        <taxon>Bacteria</taxon>
        <taxon>Pseudomonadati</taxon>
        <taxon>Pseudomonadota</taxon>
        <taxon>Alphaproteobacteria</taxon>
        <taxon>Hyphomicrobiales</taxon>
        <taxon>Methylobacteriaceae</taxon>
        <taxon>Methylobacterium</taxon>
    </lineage>
</organism>
<dbReference type="EMBL" id="SACP01000012">
    <property type="protein sequence ID" value="RVU17438.1"/>
    <property type="molecule type" value="Genomic_DNA"/>
</dbReference>
<evidence type="ECO:0000256" key="6">
    <source>
        <dbReference type="ARBA" id="ARBA00023136"/>
    </source>
</evidence>
<keyword evidence="3 10" id="KW-0808">Transferase</keyword>
<sequence>MTTPSQATASSSSQADHAAVAGFGGGLAVAGVGRVDAKVALDFAAALFGLVMIAPFLIIVAVAIVLDSKGPVFFRQTRTGIDGKPFKIFKFRTMRVQEDGHVVTQAKVGDSRVTRVGRFLRKTSIDELPQLINVLRGEMSLVGPRPHALAHDQLYGREIPAYKERFAVRPGLTGWAQVQGSRGETPTTADMERRITLDLWYIENRSLLLDIQIILRTVWTEIARKTNAY</sequence>
<feature type="transmembrane region" description="Helical" evidence="8">
    <location>
        <begin position="43"/>
        <end position="66"/>
    </location>
</feature>
<evidence type="ECO:0000256" key="4">
    <source>
        <dbReference type="ARBA" id="ARBA00022692"/>
    </source>
</evidence>
<comment type="caution">
    <text evidence="10">The sequence shown here is derived from an EMBL/GenBank/DDBJ whole genome shotgun (WGS) entry which is preliminary data.</text>
</comment>
<dbReference type="GO" id="GO:0000271">
    <property type="term" value="P:polysaccharide biosynthetic process"/>
    <property type="evidence" value="ECO:0007669"/>
    <property type="project" value="UniProtKB-KW"/>
</dbReference>
<keyword evidence="6 8" id="KW-0472">Membrane</keyword>
<dbReference type="OrthoDB" id="9808602at2"/>
<feature type="domain" description="Bacterial sugar transferase" evidence="9">
    <location>
        <begin position="38"/>
        <end position="220"/>
    </location>
</feature>
<dbReference type="GO" id="GO:0016020">
    <property type="term" value="C:membrane"/>
    <property type="evidence" value="ECO:0007669"/>
    <property type="project" value="UniProtKB-SubCell"/>
</dbReference>
<evidence type="ECO:0000313" key="11">
    <source>
        <dbReference type="Proteomes" id="UP000286997"/>
    </source>
</evidence>
<evidence type="ECO:0000313" key="10">
    <source>
        <dbReference type="EMBL" id="RVU17438.1"/>
    </source>
</evidence>
<dbReference type="Pfam" id="PF02397">
    <property type="entry name" value="Bac_transf"/>
    <property type="match status" value="1"/>
</dbReference>
<comment type="similarity">
    <text evidence="2">Belongs to the bacterial sugar transferase family.</text>
</comment>
<comment type="subcellular location">
    <subcellularLocation>
        <location evidence="1">Membrane</location>
        <topology evidence="1">Multi-pass membrane protein</topology>
    </subcellularLocation>
</comment>
<dbReference type="GO" id="GO:0009242">
    <property type="term" value="P:colanic acid biosynthetic process"/>
    <property type="evidence" value="ECO:0007669"/>
    <property type="project" value="TreeGrafter"/>
</dbReference>
<name>A0A437P5L2_9HYPH</name>
<accession>A0A437P5L2</accession>
<dbReference type="PANTHER" id="PTHR30576:SF21">
    <property type="entry name" value="UDP-GLUCOSE:UNDECAPRENYL-PHOSPHATE GLUCOSE-1-PHOSPHATE TRANSFERASE"/>
    <property type="match status" value="1"/>
</dbReference>
<dbReference type="Proteomes" id="UP000286997">
    <property type="component" value="Unassembled WGS sequence"/>
</dbReference>
<dbReference type="InterPro" id="IPR003362">
    <property type="entry name" value="Bact_transf"/>
</dbReference>
<evidence type="ECO:0000256" key="2">
    <source>
        <dbReference type="ARBA" id="ARBA00006464"/>
    </source>
</evidence>
<gene>
    <name evidence="10" type="ORF">EOE48_13695</name>
</gene>
<dbReference type="AlphaFoldDB" id="A0A437P5L2"/>
<keyword evidence="4 8" id="KW-0812">Transmembrane</keyword>
<dbReference type="RefSeq" id="WP_127729945.1">
    <property type="nucleotide sequence ID" value="NZ_SACP01000012.1"/>
</dbReference>
<dbReference type="PANTHER" id="PTHR30576">
    <property type="entry name" value="COLANIC BIOSYNTHESIS UDP-GLUCOSE LIPID CARRIER TRANSFERASE"/>
    <property type="match status" value="1"/>
</dbReference>
<keyword evidence="5 8" id="KW-1133">Transmembrane helix</keyword>
<protein>
    <submittedName>
        <fullName evidence="10">Exopolysaccharide biosynthesis polyprenyl glycosylphosphotransferase</fullName>
    </submittedName>
</protein>
<evidence type="ECO:0000256" key="7">
    <source>
        <dbReference type="ARBA" id="ARBA00023169"/>
    </source>
</evidence>
<dbReference type="NCBIfam" id="TIGR03025">
    <property type="entry name" value="EPS_sugtrans"/>
    <property type="match status" value="1"/>
</dbReference>
<evidence type="ECO:0000256" key="1">
    <source>
        <dbReference type="ARBA" id="ARBA00004141"/>
    </source>
</evidence>
<evidence type="ECO:0000256" key="5">
    <source>
        <dbReference type="ARBA" id="ARBA00022989"/>
    </source>
</evidence>
<evidence type="ECO:0000259" key="9">
    <source>
        <dbReference type="Pfam" id="PF02397"/>
    </source>
</evidence>